<keyword evidence="1" id="KW-0805">Transcription regulation</keyword>
<dbReference type="GO" id="GO:0003700">
    <property type="term" value="F:DNA-binding transcription factor activity"/>
    <property type="evidence" value="ECO:0007669"/>
    <property type="project" value="TreeGrafter"/>
</dbReference>
<organism evidence="5">
    <name type="scientific">freshwater metagenome</name>
    <dbReference type="NCBI Taxonomy" id="449393"/>
    <lineage>
        <taxon>unclassified sequences</taxon>
        <taxon>metagenomes</taxon>
        <taxon>ecological metagenomes</taxon>
    </lineage>
</organism>
<evidence type="ECO:0000313" key="5">
    <source>
        <dbReference type="EMBL" id="CAB4864149.1"/>
    </source>
</evidence>
<evidence type="ECO:0000256" key="3">
    <source>
        <dbReference type="ARBA" id="ARBA00023163"/>
    </source>
</evidence>
<dbReference type="InterPro" id="IPR009057">
    <property type="entry name" value="Homeodomain-like_sf"/>
</dbReference>
<evidence type="ECO:0000256" key="2">
    <source>
        <dbReference type="ARBA" id="ARBA00023125"/>
    </source>
</evidence>
<dbReference type="SUPFAM" id="SSF48498">
    <property type="entry name" value="Tetracyclin repressor-like, C-terminal domain"/>
    <property type="match status" value="1"/>
</dbReference>
<reference evidence="5" key="1">
    <citation type="submission" date="2020-05" db="EMBL/GenBank/DDBJ databases">
        <authorList>
            <person name="Chiriac C."/>
            <person name="Salcher M."/>
            <person name="Ghai R."/>
            <person name="Kavagutti S V."/>
        </authorList>
    </citation>
    <scope>NUCLEOTIDE SEQUENCE</scope>
</reference>
<dbReference type="Pfam" id="PF00440">
    <property type="entry name" value="TetR_N"/>
    <property type="match status" value="1"/>
</dbReference>
<dbReference type="InterPro" id="IPR036271">
    <property type="entry name" value="Tet_transcr_reg_TetR-rel_C_sf"/>
</dbReference>
<evidence type="ECO:0000259" key="4">
    <source>
        <dbReference type="PROSITE" id="PS50977"/>
    </source>
</evidence>
<dbReference type="PROSITE" id="PS50977">
    <property type="entry name" value="HTH_TETR_2"/>
    <property type="match status" value="1"/>
</dbReference>
<gene>
    <name evidence="5" type="ORF">UFOPK3401_00421</name>
</gene>
<dbReference type="GO" id="GO:0000976">
    <property type="term" value="F:transcription cis-regulatory region binding"/>
    <property type="evidence" value="ECO:0007669"/>
    <property type="project" value="TreeGrafter"/>
</dbReference>
<keyword evidence="3" id="KW-0804">Transcription</keyword>
<keyword evidence="2" id="KW-0238">DNA-binding</keyword>
<evidence type="ECO:0000256" key="1">
    <source>
        <dbReference type="ARBA" id="ARBA00023015"/>
    </source>
</evidence>
<dbReference type="InterPro" id="IPR001647">
    <property type="entry name" value="HTH_TetR"/>
</dbReference>
<dbReference type="PANTHER" id="PTHR30055:SF240">
    <property type="entry name" value="HTH-TYPE TRANSCRIPTIONAL REGULATOR ACRR"/>
    <property type="match status" value="1"/>
</dbReference>
<dbReference type="PRINTS" id="PR00455">
    <property type="entry name" value="HTHTETR"/>
</dbReference>
<dbReference type="AlphaFoldDB" id="A0A6J7D6P9"/>
<accession>A0A6J7D6P9</accession>
<dbReference type="SUPFAM" id="SSF46689">
    <property type="entry name" value="Homeodomain-like"/>
    <property type="match status" value="1"/>
</dbReference>
<sequence>MTITEQVRVENKLVSTRERILREASILIAQHGYNGTSTRDIASAVGIRQPSLFHHFKNKAAIAEELLEFAWGTTLTQLRRIALADEPGAVRLYAFCRWAMVHVVTSPYQLVGLMDYEFLNSPDGLHWNVRFDSITQYMRQIVTDGVNSGDFVDEDIEFLRLMVVGSLNAHHRLKTMAPSNTVELDAEKGADYILRGIMRRPEDLEKVRKDADYLYEPNPS</sequence>
<protein>
    <submittedName>
        <fullName evidence="5">Unannotated protein</fullName>
    </submittedName>
</protein>
<dbReference type="InterPro" id="IPR050109">
    <property type="entry name" value="HTH-type_TetR-like_transc_reg"/>
</dbReference>
<dbReference type="EMBL" id="CAFBLM010000012">
    <property type="protein sequence ID" value="CAB4864149.1"/>
    <property type="molecule type" value="Genomic_DNA"/>
</dbReference>
<proteinExistence type="predicted"/>
<feature type="domain" description="HTH tetR-type" evidence="4">
    <location>
        <begin position="14"/>
        <end position="74"/>
    </location>
</feature>
<dbReference type="PANTHER" id="PTHR30055">
    <property type="entry name" value="HTH-TYPE TRANSCRIPTIONAL REGULATOR RUTR"/>
    <property type="match status" value="1"/>
</dbReference>
<name>A0A6J7D6P9_9ZZZZ</name>
<dbReference type="Gene3D" id="1.10.357.10">
    <property type="entry name" value="Tetracycline Repressor, domain 2"/>
    <property type="match status" value="1"/>
</dbReference>